<gene>
    <name evidence="2" type="ORF">B1813_08395</name>
</gene>
<evidence type="ECO:0000313" key="3">
    <source>
        <dbReference type="Proteomes" id="UP000192591"/>
    </source>
</evidence>
<organism evidence="2 3">
    <name type="scientific">Saccharomonospora piscinae</name>
    <dbReference type="NCBI Taxonomy" id="687388"/>
    <lineage>
        <taxon>Bacteria</taxon>
        <taxon>Bacillati</taxon>
        <taxon>Actinomycetota</taxon>
        <taxon>Actinomycetes</taxon>
        <taxon>Pseudonocardiales</taxon>
        <taxon>Pseudonocardiaceae</taxon>
        <taxon>Saccharomonospora</taxon>
    </lineage>
</organism>
<dbReference type="Pfam" id="PF18937">
    <property type="entry name" value="DUF5685"/>
    <property type="match status" value="1"/>
</dbReference>
<name>A0A1V9A589_SACPI</name>
<dbReference type="EMBL" id="MWIH01000005">
    <property type="protein sequence ID" value="OQO92241.1"/>
    <property type="molecule type" value="Genomic_DNA"/>
</dbReference>
<dbReference type="STRING" id="1962155.B1813_08395"/>
<feature type="compositionally biased region" description="Low complexity" evidence="1">
    <location>
        <begin position="294"/>
        <end position="315"/>
    </location>
</feature>
<evidence type="ECO:0000256" key="1">
    <source>
        <dbReference type="SAM" id="MobiDB-lite"/>
    </source>
</evidence>
<feature type="compositionally biased region" description="Basic and acidic residues" evidence="1">
    <location>
        <begin position="322"/>
        <end position="338"/>
    </location>
</feature>
<feature type="region of interest" description="Disordered" evidence="1">
    <location>
        <begin position="280"/>
        <end position="338"/>
    </location>
</feature>
<evidence type="ECO:0000313" key="2">
    <source>
        <dbReference type="EMBL" id="OQO92241.1"/>
    </source>
</evidence>
<accession>A0A1V9A589</accession>
<dbReference type="RefSeq" id="WP_081191344.1">
    <property type="nucleotide sequence ID" value="NZ_MWIH01000005.1"/>
</dbReference>
<dbReference type="Proteomes" id="UP000192591">
    <property type="component" value="Unassembled WGS sequence"/>
</dbReference>
<proteinExistence type="predicted"/>
<comment type="caution">
    <text evidence="2">The sequence shown here is derived from an EMBL/GenBank/DDBJ whole genome shotgun (WGS) entry which is preliminary data.</text>
</comment>
<sequence length="412" mass="43182">MFGIIRPCPHRLSPALHADWVAHLCGLCLTLRDHHGQLARTATNYDGLVISALVEAQRADTGARRLAGPCPLRGMRRAAVAGGEGSALAASVSLVLASAKVRDHAEDGDGALRHRSLASLARSAAGRWSRQGGATAALVGLDPTPLAEAVAIQSSREAAVGLGDSVLSVTEPTETATAAAFAHTAVLAGNPGDAETLSEVGRFFGRVAHLLDAVEDRDADLASGAWNPLTATGTSLPEARRLCDDAVRGVRLALHEVTFRRPGLVHALLVHELEHAVTRTFGHRSPPPSPGGPHQPNQPQWSAHGPHHPAAALPGSELPPQDADRHDGPPAPPPHDRFDVADGDGGGCWVPKFSVPPRAHNALVGCLLVPYQCCTCQYCCRDPWPGPWSGRPHTACCEYCECCSCCECGSCG</sequence>
<protein>
    <submittedName>
        <fullName evidence="2">Uncharacterized protein</fullName>
    </submittedName>
</protein>
<keyword evidence="3" id="KW-1185">Reference proteome</keyword>
<reference evidence="2 3" key="1">
    <citation type="submission" date="2017-02" db="EMBL/GenBank/DDBJ databases">
        <title>Draft genome of Saccharomonospora sp. 154.</title>
        <authorList>
            <person name="Alonso-Carmona G.S."/>
            <person name="De La Haba R."/>
            <person name="Vera-Gargallo B."/>
            <person name="Sandoval-Trujillo A.H."/>
            <person name="Ramirez-Duran N."/>
            <person name="Ventosa A."/>
        </authorList>
    </citation>
    <scope>NUCLEOTIDE SEQUENCE [LARGE SCALE GENOMIC DNA]</scope>
    <source>
        <strain evidence="2 3">LRS4.154</strain>
    </source>
</reference>
<dbReference type="AlphaFoldDB" id="A0A1V9A589"/>
<dbReference type="InterPro" id="IPR043740">
    <property type="entry name" value="DUF5685"/>
</dbReference>